<dbReference type="InterPro" id="IPR002921">
    <property type="entry name" value="Fungal_lipase-type"/>
</dbReference>
<accession>A0AA88Y5Y3</accession>
<evidence type="ECO:0000256" key="19">
    <source>
        <dbReference type="ARBA" id="ARBA00023273"/>
    </source>
</evidence>
<evidence type="ECO:0000256" key="22">
    <source>
        <dbReference type="ARBA" id="ARBA00037872"/>
    </source>
</evidence>
<keyword evidence="15" id="KW-0443">Lipid metabolism</keyword>
<evidence type="ECO:0000256" key="28">
    <source>
        <dbReference type="ARBA" id="ARBA00052463"/>
    </source>
</evidence>
<dbReference type="GO" id="GO:0031901">
    <property type="term" value="C:early endosome membrane"/>
    <property type="evidence" value="ECO:0007669"/>
    <property type="project" value="UniProtKB-SubCell"/>
</dbReference>
<evidence type="ECO:0000256" key="17">
    <source>
        <dbReference type="ARBA" id="ARBA00023180"/>
    </source>
</evidence>
<evidence type="ECO:0000256" key="16">
    <source>
        <dbReference type="ARBA" id="ARBA00023136"/>
    </source>
</evidence>
<dbReference type="PANTHER" id="PTHR45792:SF8">
    <property type="entry name" value="DIACYLGLYCEROL LIPASE-ALPHA"/>
    <property type="match status" value="1"/>
</dbReference>
<evidence type="ECO:0000313" key="37">
    <source>
        <dbReference type="Proteomes" id="UP001186944"/>
    </source>
</evidence>
<dbReference type="Pfam" id="PF01764">
    <property type="entry name" value="Lipase_3"/>
    <property type="match status" value="1"/>
</dbReference>
<dbReference type="InterPro" id="IPR029058">
    <property type="entry name" value="AB_hydrolase_fold"/>
</dbReference>
<comment type="catalytic activity">
    <reaction evidence="23">
        <text>1,2-di-(9Z-octadecenoyl)-sn-glycerol + H2O = 2-(9Z-octadecenoyl)-glycerol + (9Z)-octadecenoate + H(+)</text>
        <dbReference type="Rhea" id="RHEA:38511"/>
        <dbReference type="ChEBI" id="CHEBI:15377"/>
        <dbReference type="ChEBI" id="CHEBI:15378"/>
        <dbReference type="ChEBI" id="CHEBI:30823"/>
        <dbReference type="ChEBI" id="CHEBI:52333"/>
        <dbReference type="ChEBI" id="CHEBI:73990"/>
    </reaction>
    <physiologicalReaction direction="left-to-right" evidence="23">
        <dbReference type="Rhea" id="RHEA:38512"/>
    </physiologicalReaction>
</comment>
<evidence type="ECO:0000256" key="3">
    <source>
        <dbReference type="ARBA" id="ARBA00004520"/>
    </source>
</evidence>
<evidence type="ECO:0000256" key="31">
    <source>
        <dbReference type="ARBA" id="ARBA00081678"/>
    </source>
</evidence>
<dbReference type="GO" id="GO:0019369">
    <property type="term" value="P:arachidonate metabolic process"/>
    <property type="evidence" value="ECO:0007669"/>
    <property type="project" value="TreeGrafter"/>
</dbReference>
<evidence type="ECO:0000256" key="12">
    <source>
        <dbReference type="ARBA" id="ARBA00022963"/>
    </source>
</evidence>
<dbReference type="FunFam" id="3.40.50.1820:FF:000015">
    <property type="entry name" value="Sn1-specific diacylglycerol lipase alpha"/>
    <property type="match status" value="1"/>
</dbReference>
<name>A0AA88Y5Y3_PINIB</name>
<reference evidence="36" key="1">
    <citation type="submission" date="2019-08" db="EMBL/GenBank/DDBJ databases">
        <title>The improved chromosome-level genome for the pearl oyster Pinctada fucata martensii using PacBio sequencing and Hi-C.</title>
        <authorList>
            <person name="Zheng Z."/>
        </authorList>
    </citation>
    <scope>NUCLEOTIDE SEQUENCE</scope>
    <source>
        <strain evidence="36">ZZ-2019</strain>
        <tissue evidence="36">Adductor muscle</tissue>
    </source>
</reference>
<feature type="domain" description="Fungal lipase-type" evidence="35">
    <location>
        <begin position="397"/>
        <end position="533"/>
    </location>
</feature>
<evidence type="ECO:0000256" key="1">
    <source>
        <dbReference type="ARBA" id="ARBA00001913"/>
    </source>
</evidence>
<evidence type="ECO:0000256" key="23">
    <source>
        <dbReference type="ARBA" id="ARBA00048382"/>
    </source>
</evidence>
<evidence type="ECO:0000256" key="14">
    <source>
        <dbReference type="ARBA" id="ARBA00023018"/>
    </source>
</evidence>
<evidence type="ECO:0000256" key="34">
    <source>
        <dbReference type="SAM" id="Phobius"/>
    </source>
</evidence>
<keyword evidence="17" id="KW-0325">Glycoprotein</keyword>
<comment type="catalytic activity">
    <reaction evidence="24">
        <text>1-(9Z-octadecenoyl)-2-octadecanoyl-sn-glycerol + H2O = 2-octadecanoylglycerol + (9Z)-octadecenoate + H(+)</text>
        <dbReference type="Rhea" id="RHEA:38519"/>
        <dbReference type="ChEBI" id="CHEBI:15377"/>
        <dbReference type="ChEBI" id="CHEBI:15378"/>
        <dbReference type="ChEBI" id="CHEBI:30823"/>
        <dbReference type="ChEBI" id="CHEBI:75448"/>
        <dbReference type="ChEBI" id="CHEBI:75456"/>
    </reaction>
    <physiologicalReaction direction="left-to-right" evidence="24">
        <dbReference type="Rhea" id="RHEA:38520"/>
    </physiologicalReaction>
</comment>
<evidence type="ECO:0000256" key="18">
    <source>
        <dbReference type="ARBA" id="ARBA00023257"/>
    </source>
</evidence>
<evidence type="ECO:0000256" key="15">
    <source>
        <dbReference type="ARBA" id="ARBA00023098"/>
    </source>
</evidence>
<dbReference type="SUPFAM" id="SSF53474">
    <property type="entry name" value="alpha/beta-Hydrolases"/>
    <property type="match status" value="1"/>
</dbReference>
<keyword evidence="16 34" id="KW-0472">Membrane</keyword>
<evidence type="ECO:0000256" key="2">
    <source>
        <dbReference type="ARBA" id="ARBA00004332"/>
    </source>
</evidence>
<comment type="similarity">
    <text evidence="4">Belongs to the AB hydrolase superfamily. Lipase family.</text>
</comment>
<keyword evidence="12" id="KW-0442">Lipid degradation</keyword>
<dbReference type="InterPro" id="IPR052214">
    <property type="entry name" value="DAG_Lipase-Related"/>
</dbReference>
<keyword evidence="5" id="KW-1003">Cell membrane</keyword>
<feature type="transmembrane region" description="Helical" evidence="34">
    <location>
        <begin position="105"/>
        <end position="126"/>
    </location>
</feature>
<comment type="caution">
    <text evidence="36">The sequence shown here is derived from an EMBL/GenBank/DDBJ whole genome shotgun (WGS) entry which is preliminary data.</text>
</comment>
<feature type="transmembrane region" description="Helical" evidence="34">
    <location>
        <begin position="138"/>
        <end position="160"/>
    </location>
</feature>
<evidence type="ECO:0000256" key="13">
    <source>
        <dbReference type="ARBA" id="ARBA00022989"/>
    </source>
</evidence>
<keyword evidence="9" id="KW-0967">Endosome</keyword>
<comment type="cofactor">
    <cofactor evidence="1">
        <name>Ca(2+)</name>
        <dbReference type="ChEBI" id="CHEBI:29108"/>
    </cofactor>
</comment>
<evidence type="ECO:0000256" key="9">
    <source>
        <dbReference type="ARBA" id="ARBA00022753"/>
    </source>
</evidence>
<dbReference type="Proteomes" id="UP001186944">
    <property type="component" value="Unassembled WGS sequence"/>
</dbReference>
<dbReference type="GO" id="GO:0047372">
    <property type="term" value="F:monoacylglycerol lipase activity"/>
    <property type="evidence" value="ECO:0007669"/>
    <property type="project" value="UniProtKB-ARBA"/>
</dbReference>
<comment type="catalytic activity">
    <reaction evidence="25">
        <text>1-(9Z-octadecenoyl)-2-(9Z,12Z-octadecadienoyl)-sn-glycerol + H2O = 2-(9Z,12Z-octadecadienoyl)-glycerol + (9Z)-octadecenoate + H(+)</text>
        <dbReference type="Rhea" id="RHEA:38523"/>
        <dbReference type="ChEBI" id="CHEBI:15377"/>
        <dbReference type="ChEBI" id="CHEBI:15378"/>
        <dbReference type="ChEBI" id="CHEBI:30823"/>
        <dbReference type="ChEBI" id="CHEBI:75450"/>
        <dbReference type="ChEBI" id="CHEBI:75457"/>
    </reaction>
    <physiologicalReaction direction="left-to-right" evidence="25">
        <dbReference type="Rhea" id="RHEA:38524"/>
    </physiologicalReaction>
</comment>
<proteinExistence type="inferred from homology"/>
<dbReference type="PANTHER" id="PTHR45792">
    <property type="entry name" value="DIACYLGLYCEROL LIPASE HOMOLOG-RELATED"/>
    <property type="match status" value="1"/>
</dbReference>
<evidence type="ECO:0000256" key="10">
    <source>
        <dbReference type="ARBA" id="ARBA00022801"/>
    </source>
</evidence>
<gene>
    <name evidence="36" type="ORF">FSP39_022580</name>
</gene>
<dbReference type="GO" id="GO:0046872">
    <property type="term" value="F:metal ion binding"/>
    <property type="evidence" value="ECO:0007669"/>
    <property type="project" value="UniProtKB-KW"/>
</dbReference>
<evidence type="ECO:0000256" key="8">
    <source>
        <dbReference type="ARBA" id="ARBA00022723"/>
    </source>
</evidence>
<keyword evidence="37" id="KW-1185">Reference proteome</keyword>
<organism evidence="36 37">
    <name type="scientific">Pinctada imbricata</name>
    <name type="common">Atlantic pearl-oyster</name>
    <name type="synonym">Pinctada martensii</name>
    <dbReference type="NCBI Taxonomy" id="66713"/>
    <lineage>
        <taxon>Eukaryota</taxon>
        <taxon>Metazoa</taxon>
        <taxon>Spiralia</taxon>
        <taxon>Lophotrochozoa</taxon>
        <taxon>Mollusca</taxon>
        <taxon>Bivalvia</taxon>
        <taxon>Autobranchia</taxon>
        <taxon>Pteriomorphia</taxon>
        <taxon>Pterioida</taxon>
        <taxon>Pterioidea</taxon>
        <taxon>Pteriidae</taxon>
        <taxon>Pinctada</taxon>
    </lineage>
</organism>
<evidence type="ECO:0000256" key="24">
    <source>
        <dbReference type="ARBA" id="ARBA00050486"/>
    </source>
</evidence>
<keyword evidence="14" id="KW-0770">Synapse</keyword>
<evidence type="ECO:0000256" key="25">
    <source>
        <dbReference type="ARBA" id="ARBA00050709"/>
    </source>
</evidence>
<dbReference type="GO" id="GO:0004465">
    <property type="term" value="F:lipoprotein lipase activity"/>
    <property type="evidence" value="ECO:0007669"/>
    <property type="project" value="TreeGrafter"/>
</dbReference>
<evidence type="ECO:0000256" key="33">
    <source>
        <dbReference type="SAM" id="MobiDB-lite"/>
    </source>
</evidence>
<comment type="subunit">
    <text evidence="29">Interacts (via C-terminal) with CAMK2A; leading to the phosphorylation and inhibition of DAGLA enzymatic activity. Interacts (via PPXXF motif) with HOMER1 and HOMER2; this interaction is required for DAGLA membrane localization.</text>
</comment>
<dbReference type="EC" id="3.1.1.116" evidence="21"/>
<evidence type="ECO:0000313" key="36">
    <source>
        <dbReference type="EMBL" id="KAK3098738.1"/>
    </source>
</evidence>
<keyword evidence="8" id="KW-0479">Metal-binding</keyword>
<evidence type="ECO:0000256" key="30">
    <source>
        <dbReference type="ARBA" id="ARBA00071957"/>
    </source>
</evidence>
<feature type="region of interest" description="Disordered" evidence="33">
    <location>
        <begin position="691"/>
        <end position="714"/>
    </location>
</feature>
<keyword evidence="7 34" id="KW-0812">Transmembrane</keyword>
<feature type="region of interest" description="Disordered" evidence="33">
    <location>
        <begin position="768"/>
        <end position="803"/>
    </location>
</feature>
<comment type="catalytic activity">
    <reaction evidence="27">
        <text>1-octadecanoyl-2-(5Z,8Z,11Z,14Z-eicosatetraenoyl)-sn-glycerol + H2O = 2-(5Z,8Z,11Z,14Z-eicosatetraenoyl)-glycerol + octadecanoate + H(+)</text>
        <dbReference type="Rhea" id="RHEA:38507"/>
        <dbReference type="ChEBI" id="CHEBI:15377"/>
        <dbReference type="ChEBI" id="CHEBI:15378"/>
        <dbReference type="ChEBI" id="CHEBI:25629"/>
        <dbReference type="ChEBI" id="CHEBI:52392"/>
        <dbReference type="ChEBI" id="CHEBI:75728"/>
    </reaction>
    <physiologicalReaction direction="left-to-right" evidence="27">
        <dbReference type="Rhea" id="RHEA:38508"/>
    </physiologicalReaction>
</comment>
<evidence type="ECO:0000256" key="26">
    <source>
        <dbReference type="ARBA" id="ARBA00050861"/>
    </source>
</evidence>
<protein>
    <recommendedName>
        <fullName evidence="30">Diacylglycerol lipase-alpha</fullName>
        <ecNumber evidence="21">3.1.1.116</ecNumber>
    </recommendedName>
    <alternativeName>
        <fullName evidence="32">Neural stem cell-derived dendrite regulator</fullName>
    </alternativeName>
    <alternativeName>
        <fullName evidence="31">Sn1-specific diacylglycerol lipase alpha</fullName>
    </alternativeName>
</protein>
<evidence type="ECO:0000256" key="27">
    <source>
        <dbReference type="ARBA" id="ARBA00052106"/>
    </source>
</evidence>
<evidence type="ECO:0000259" key="35">
    <source>
        <dbReference type="Pfam" id="PF01764"/>
    </source>
</evidence>
<keyword evidence="11" id="KW-0106">Calcium</keyword>
<evidence type="ECO:0000256" key="6">
    <source>
        <dbReference type="ARBA" id="ARBA00022553"/>
    </source>
</evidence>
<comment type="catalytic activity">
    <reaction evidence="26">
        <text>1-(9Z-octadecenoyl)-2-(5Z,8Z,11Z,14Z-eicosatetraenoyl)-sn-glycerol + H2O = 2-(5Z,8Z,11Z,14Z-eicosatetraenoyl)-glycerol + (9Z)-octadecenoate + H(+)</text>
        <dbReference type="Rhea" id="RHEA:38515"/>
        <dbReference type="ChEBI" id="CHEBI:15377"/>
        <dbReference type="ChEBI" id="CHEBI:15378"/>
        <dbReference type="ChEBI" id="CHEBI:30823"/>
        <dbReference type="ChEBI" id="CHEBI:52392"/>
        <dbReference type="ChEBI" id="CHEBI:75449"/>
    </reaction>
    <physiologicalReaction direction="left-to-right" evidence="26">
        <dbReference type="Rhea" id="RHEA:38516"/>
    </physiologicalReaction>
</comment>
<keyword evidence="13 34" id="KW-1133">Transmembrane helix</keyword>
<dbReference type="AlphaFoldDB" id="A0AA88Y5Y3"/>
<feature type="compositionally biased region" description="Basic and acidic residues" evidence="33">
    <location>
        <begin position="691"/>
        <end position="706"/>
    </location>
</feature>
<feature type="transmembrane region" description="Helical" evidence="34">
    <location>
        <begin position="18"/>
        <end position="42"/>
    </location>
</feature>
<feature type="compositionally biased region" description="Polar residues" evidence="33">
    <location>
        <begin position="774"/>
        <end position="803"/>
    </location>
</feature>
<keyword evidence="10" id="KW-0378">Hydrolase</keyword>
<comment type="subcellular location">
    <subcellularLocation>
        <location evidence="2">Cell projection</location>
        <location evidence="2">Dendritic spine membrane</location>
        <topology evidence="2">Multi-pass membrane protein</topology>
    </subcellularLocation>
    <subcellularLocation>
        <location evidence="3">Early endosome membrane</location>
        <topology evidence="3">Multi-pass membrane protein</topology>
    </subcellularLocation>
    <subcellularLocation>
        <location evidence="22">Postsynaptic density membrane</location>
        <topology evidence="22">Multi-pass membrane protein</topology>
    </subcellularLocation>
</comment>
<dbReference type="GO" id="GO:0046340">
    <property type="term" value="P:diacylglycerol catabolic process"/>
    <property type="evidence" value="ECO:0007669"/>
    <property type="project" value="TreeGrafter"/>
</dbReference>
<evidence type="ECO:0000256" key="11">
    <source>
        <dbReference type="ARBA" id="ARBA00022837"/>
    </source>
</evidence>
<dbReference type="GO" id="GO:0098839">
    <property type="term" value="C:postsynaptic density membrane"/>
    <property type="evidence" value="ECO:0007669"/>
    <property type="project" value="UniProtKB-SubCell"/>
</dbReference>
<keyword evidence="6" id="KW-0597">Phosphoprotein</keyword>
<evidence type="ECO:0000256" key="4">
    <source>
        <dbReference type="ARBA" id="ARBA00010701"/>
    </source>
</evidence>
<keyword evidence="18" id="KW-0628">Postsynaptic cell membrane</keyword>
<dbReference type="GO" id="GO:0032591">
    <property type="term" value="C:dendritic spine membrane"/>
    <property type="evidence" value="ECO:0007669"/>
    <property type="project" value="UniProtKB-SubCell"/>
</dbReference>
<dbReference type="CDD" id="cd00519">
    <property type="entry name" value="Lipase_3"/>
    <property type="match status" value="1"/>
</dbReference>
<dbReference type="Gene3D" id="3.40.50.1820">
    <property type="entry name" value="alpha/beta hydrolase"/>
    <property type="match status" value="1"/>
</dbReference>
<comment type="catalytic activity">
    <reaction evidence="28">
        <text>1-(9Z-octadecenoyl)-2-O-(5Z,8Z,11Z,14Z-eicosatetraenyl)-sn-glycerol + H2O = 2-O-(5Z,8Z,11Z,14Z)-eicosatetraenylglycerol + (9Z)-octadecenoate + H(+)</text>
        <dbReference type="Rhea" id="RHEA:38527"/>
        <dbReference type="ChEBI" id="CHEBI:15377"/>
        <dbReference type="ChEBI" id="CHEBI:15378"/>
        <dbReference type="ChEBI" id="CHEBI:30823"/>
        <dbReference type="ChEBI" id="CHEBI:75913"/>
        <dbReference type="ChEBI" id="CHEBI:75914"/>
    </reaction>
    <physiologicalReaction direction="left-to-right" evidence="28">
        <dbReference type="Rhea" id="RHEA:38528"/>
    </physiologicalReaction>
</comment>
<evidence type="ECO:0000256" key="5">
    <source>
        <dbReference type="ARBA" id="ARBA00022475"/>
    </source>
</evidence>
<keyword evidence="19" id="KW-0966">Cell projection</keyword>
<dbReference type="GO" id="GO:0098921">
    <property type="term" value="P:retrograde trans-synaptic signaling by endocannabinoid"/>
    <property type="evidence" value="ECO:0007669"/>
    <property type="project" value="UniProtKB-ARBA"/>
</dbReference>
<evidence type="ECO:0000256" key="21">
    <source>
        <dbReference type="ARBA" id="ARBA00026104"/>
    </source>
</evidence>
<evidence type="ECO:0000256" key="7">
    <source>
        <dbReference type="ARBA" id="ARBA00022692"/>
    </source>
</evidence>
<sequence>MPGIVVFKRRWWAGSDDFVLPVAVLVFLHLLWLIAFVLTFSLADFKPSAACTIGHVTIKNYILGYIVIIGASVFLEGIMFLISLRGSILEVHPRASMQYLLYLRLVFFLFDLSWQVIGVVWLALHYNECEADVPKKVVIGAQICNWSLMLAITINIWCVFDSAGKKWVKMKRFQESLKGKQHRKRQSGRRNWRQRKAIRAYEESWDRRFNLLCCCIDTNRNRNSIAEIAKLFTEFFRDLDVVPSDVIAGLVLLRRYQSIRMRHFVSQGSNDIYEYLSGVPITPKTEFLQLGQPDVLEEFKKVNYYMRYAMAAYGWPGYMMIHTSTGLCKIAPGLRCCCCQKGELPGVVGDNCCSCNLVGLLRISGLTEQDLIYATYHVDVGETPFYVAVDHKYRKVVICVRGTTSLQDVLTDLKADAEVLPLDPPREGWLGHQGMLMAAVYIRNKLKEDMILAHAFGSDPDMGTASYDLVLVGHSLGAGTAAILAILLRQEYPNLHCYSFSPPGGLLSAPCVEETKPFITSCVVGKDIVPRIGLAQLEVLRADLINVIKDSKEPKWKIIMRALCCGNKDAHRMKLDDIHLEVERNVHAHPSDSQIALSSHTPLYPPGKIIHVVRSHPSGKGKSSCCKKYKPVYQAIWADNCAFDQVLVSPTMINDHMPDNVMDALEKVLHNVGPPKPTHTLTEAERKALLEERSPSSELDQPKEILTDGQGNSEVQTAENQALPRFIYEHVNEELVMSLDDEGNVIFTGSKQKPKLILDLESKDPVEAPLASPETISERSSMAGSVSQGSGVTSNRDSYRQSVQSPMLETIQHSPVNKTCPKAFNCDTVERDSENLCSNQNCLQNGESVTKGRDILTRAVVERVPIEECERLGIEESEIDVDFSQMISKQKKKT</sequence>
<evidence type="ECO:0000256" key="32">
    <source>
        <dbReference type="ARBA" id="ARBA00082132"/>
    </source>
</evidence>
<dbReference type="EMBL" id="VSWD01000007">
    <property type="protein sequence ID" value="KAK3098738.1"/>
    <property type="molecule type" value="Genomic_DNA"/>
</dbReference>
<feature type="transmembrane region" description="Helical" evidence="34">
    <location>
        <begin position="62"/>
        <end position="84"/>
    </location>
</feature>
<comment type="catalytic activity">
    <reaction evidence="20">
        <text>a 1,2-diacyl-sn-glycerol + H2O = a 2-acylglycerol + a fatty acid + H(+)</text>
        <dbReference type="Rhea" id="RHEA:33275"/>
        <dbReference type="ChEBI" id="CHEBI:15377"/>
        <dbReference type="ChEBI" id="CHEBI:15378"/>
        <dbReference type="ChEBI" id="CHEBI:17389"/>
        <dbReference type="ChEBI" id="CHEBI:17815"/>
        <dbReference type="ChEBI" id="CHEBI:28868"/>
        <dbReference type="EC" id="3.1.1.116"/>
    </reaction>
    <physiologicalReaction direction="left-to-right" evidence="20">
        <dbReference type="Rhea" id="RHEA:33276"/>
    </physiologicalReaction>
</comment>
<evidence type="ECO:0000256" key="20">
    <source>
        <dbReference type="ARBA" id="ARBA00024531"/>
    </source>
</evidence>
<evidence type="ECO:0000256" key="29">
    <source>
        <dbReference type="ARBA" id="ARBA00063298"/>
    </source>
</evidence>